<dbReference type="RefSeq" id="WP_176221819.1">
    <property type="nucleotide sequence ID" value="NZ_CP124750.1"/>
</dbReference>
<evidence type="ECO:0000313" key="3">
    <source>
        <dbReference type="Proteomes" id="UP001622968"/>
    </source>
</evidence>
<dbReference type="Proteomes" id="UP001622968">
    <property type="component" value="Unassembled WGS sequence"/>
</dbReference>
<name>A0ABW8QHM1_9GAMM</name>
<dbReference type="GeneID" id="301146137"/>
<reference evidence="2 3" key="1">
    <citation type="submission" date="2024-11" db="EMBL/GenBank/DDBJ databases">
        <title>Draft genomes of five putative biosurfactant-producing Serratia sp. isolates from Laguna de Bay, Philippines.</title>
        <authorList>
            <person name="Lantican N."/>
            <person name="Barredo G.A."/>
            <person name="Rosana A."/>
            <person name="Siababa A.C."/>
            <person name="Montecillo A."/>
        </authorList>
    </citation>
    <scope>NUCLEOTIDE SEQUENCE [LARGE SCALE GENOMIC DNA]</scope>
    <source>
        <strain evidence="2 3">WS11a</strain>
    </source>
</reference>
<comment type="caution">
    <text evidence="2">The sequence shown here is derived from an EMBL/GenBank/DDBJ whole genome shotgun (WGS) entry which is preliminary data.</text>
</comment>
<keyword evidence="3" id="KW-1185">Reference proteome</keyword>
<dbReference type="EMBL" id="JBJHGH010000001">
    <property type="protein sequence ID" value="MFK8974640.1"/>
    <property type="molecule type" value="Genomic_DNA"/>
</dbReference>
<protein>
    <submittedName>
        <fullName evidence="2">Uncharacterized protein</fullName>
    </submittedName>
</protein>
<organism evidence="2 3">
    <name type="scientific">Serratia sarumanii</name>
    <dbReference type="NCBI Taxonomy" id="3020826"/>
    <lineage>
        <taxon>Bacteria</taxon>
        <taxon>Pseudomonadati</taxon>
        <taxon>Pseudomonadota</taxon>
        <taxon>Gammaproteobacteria</taxon>
        <taxon>Enterobacterales</taxon>
        <taxon>Yersiniaceae</taxon>
        <taxon>Serratia</taxon>
    </lineage>
</organism>
<proteinExistence type="predicted"/>
<feature type="region of interest" description="Disordered" evidence="1">
    <location>
        <begin position="31"/>
        <end position="50"/>
    </location>
</feature>
<evidence type="ECO:0000313" key="2">
    <source>
        <dbReference type="EMBL" id="MFK8974640.1"/>
    </source>
</evidence>
<sequence length="50" mass="5610">MRRRLRTPGHNLQPVDAANIKALRMGARRIEDEEHDYGEGALAIADRPGD</sequence>
<gene>
    <name evidence="2" type="ORF">ACJBEI_05370</name>
</gene>
<accession>A0ABW8QHM1</accession>
<evidence type="ECO:0000256" key="1">
    <source>
        <dbReference type="SAM" id="MobiDB-lite"/>
    </source>
</evidence>